<keyword evidence="1" id="KW-1133">Transmembrane helix</keyword>
<keyword evidence="3" id="KW-1185">Reference proteome</keyword>
<keyword evidence="1" id="KW-0472">Membrane</keyword>
<proteinExistence type="predicted"/>
<keyword evidence="1" id="KW-0812">Transmembrane</keyword>
<name>A0A5C5ZT32_9BACT</name>
<dbReference type="AlphaFoldDB" id="A0A5C5ZT32"/>
<sequence>MKAISASIVVLAGALLLAVGSITNTDTGWFVMLVGFGVGLLGLWGWQAAFLEK</sequence>
<dbReference type="Proteomes" id="UP000315440">
    <property type="component" value="Unassembled WGS sequence"/>
</dbReference>
<protein>
    <submittedName>
        <fullName evidence="2">Uncharacterized protein</fullName>
    </submittedName>
</protein>
<comment type="caution">
    <text evidence="2">The sequence shown here is derived from an EMBL/GenBank/DDBJ whole genome shotgun (WGS) entry which is preliminary data.</text>
</comment>
<evidence type="ECO:0000256" key="1">
    <source>
        <dbReference type="SAM" id="Phobius"/>
    </source>
</evidence>
<reference evidence="2 3" key="1">
    <citation type="submission" date="2019-02" db="EMBL/GenBank/DDBJ databases">
        <title>Deep-cultivation of Planctomycetes and their phenomic and genomic characterization uncovers novel biology.</title>
        <authorList>
            <person name="Wiegand S."/>
            <person name="Jogler M."/>
            <person name="Boedeker C."/>
            <person name="Pinto D."/>
            <person name="Vollmers J."/>
            <person name="Rivas-Marin E."/>
            <person name="Kohn T."/>
            <person name="Peeters S.H."/>
            <person name="Heuer A."/>
            <person name="Rast P."/>
            <person name="Oberbeckmann S."/>
            <person name="Bunk B."/>
            <person name="Jeske O."/>
            <person name="Meyerdierks A."/>
            <person name="Storesund J.E."/>
            <person name="Kallscheuer N."/>
            <person name="Luecker S."/>
            <person name="Lage O.M."/>
            <person name="Pohl T."/>
            <person name="Merkel B.J."/>
            <person name="Hornburger P."/>
            <person name="Mueller R.-W."/>
            <person name="Bruemmer F."/>
            <person name="Labrenz M."/>
            <person name="Spormann A.M."/>
            <person name="Op Den Camp H."/>
            <person name="Overmann J."/>
            <person name="Amann R."/>
            <person name="Jetten M.S.M."/>
            <person name="Mascher T."/>
            <person name="Medema M.H."/>
            <person name="Devos D.P."/>
            <person name="Kaster A.-K."/>
            <person name="Ovreas L."/>
            <person name="Rohde M."/>
            <person name="Galperin M.Y."/>
            <person name="Jogler C."/>
        </authorList>
    </citation>
    <scope>NUCLEOTIDE SEQUENCE [LARGE SCALE GENOMIC DNA]</scope>
    <source>
        <strain evidence="2 3">Mal64</strain>
    </source>
</reference>
<dbReference type="EMBL" id="SJPQ01000001">
    <property type="protein sequence ID" value="TWT90185.1"/>
    <property type="molecule type" value="Genomic_DNA"/>
</dbReference>
<accession>A0A5C5ZT32</accession>
<gene>
    <name evidence="2" type="ORF">Mal64_05690</name>
</gene>
<organism evidence="2 3">
    <name type="scientific">Pseudobythopirellula maris</name>
    <dbReference type="NCBI Taxonomy" id="2527991"/>
    <lineage>
        <taxon>Bacteria</taxon>
        <taxon>Pseudomonadati</taxon>
        <taxon>Planctomycetota</taxon>
        <taxon>Planctomycetia</taxon>
        <taxon>Pirellulales</taxon>
        <taxon>Lacipirellulaceae</taxon>
        <taxon>Pseudobythopirellula</taxon>
    </lineage>
</organism>
<dbReference type="RefSeq" id="WP_197525384.1">
    <property type="nucleotide sequence ID" value="NZ_SJPQ01000001.1"/>
</dbReference>
<evidence type="ECO:0000313" key="2">
    <source>
        <dbReference type="EMBL" id="TWT90185.1"/>
    </source>
</evidence>
<evidence type="ECO:0000313" key="3">
    <source>
        <dbReference type="Proteomes" id="UP000315440"/>
    </source>
</evidence>
<feature type="transmembrane region" description="Helical" evidence="1">
    <location>
        <begin position="30"/>
        <end position="51"/>
    </location>
</feature>